<dbReference type="Gene3D" id="1.50.10.150">
    <property type="entry name" value="Voltage-dependent anion channel"/>
    <property type="match status" value="1"/>
</dbReference>
<keyword evidence="8" id="KW-1185">Reference proteome</keyword>
<dbReference type="CDD" id="cd09317">
    <property type="entry name" value="TDT_Mae1_like"/>
    <property type="match status" value="1"/>
</dbReference>
<feature type="transmembrane region" description="Helical" evidence="6">
    <location>
        <begin position="62"/>
        <end position="83"/>
    </location>
</feature>
<evidence type="ECO:0000256" key="4">
    <source>
        <dbReference type="ARBA" id="ARBA00023136"/>
    </source>
</evidence>
<feature type="transmembrane region" description="Helical" evidence="6">
    <location>
        <begin position="282"/>
        <end position="310"/>
    </location>
</feature>
<feature type="transmembrane region" description="Helical" evidence="6">
    <location>
        <begin position="136"/>
        <end position="158"/>
    </location>
</feature>
<dbReference type="InterPro" id="IPR030185">
    <property type="entry name" value="Mae1"/>
</dbReference>
<evidence type="ECO:0000256" key="5">
    <source>
        <dbReference type="SAM" id="MobiDB-lite"/>
    </source>
</evidence>
<dbReference type="PANTHER" id="PTHR31162">
    <property type="entry name" value="MALIC ACID TRANSPORT PROTEIN-RELATED"/>
    <property type="match status" value="1"/>
</dbReference>
<organism evidence="7 8">
    <name type="scientific">Ceraceosorus bombacis</name>
    <dbReference type="NCBI Taxonomy" id="401625"/>
    <lineage>
        <taxon>Eukaryota</taxon>
        <taxon>Fungi</taxon>
        <taxon>Dikarya</taxon>
        <taxon>Basidiomycota</taxon>
        <taxon>Ustilaginomycotina</taxon>
        <taxon>Exobasidiomycetes</taxon>
        <taxon>Ceraceosorales</taxon>
        <taxon>Ceraceosoraceae</taxon>
        <taxon>Ceraceosorus</taxon>
    </lineage>
</organism>
<dbReference type="PANTHER" id="PTHR31162:SF0">
    <property type="entry name" value="MALIC ACID TRANSPORT PROTEIN"/>
    <property type="match status" value="1"/>
</dbReference>
<keyword evidence="3 6" id="KW-1133">Transmembrane helix</keyword>
<feature type="transmembrane region" description="Helical" evidence="6">
    <location>
        <begin position="104"/>
        <end position="124"/>
    </location>
</feature>
<dbReference type="EMBL" id="CCYA01000247">
    <property type="protein sequence ID" value="CEH14646.1"/>
    <property type="molecule type" value="Genomic_DNA"/>
</dbReference>
<evidence type="ECO:0000313" key="7">
    <source>
        <dbReference type="EMBL" id="CEH14646.1"/>
    </source>
</evidence>
<feature type="transmembrane region" description="Helical" evidence="6">
    <location>
        <begin position="344"/>
        <end position="366"/>
    </location>
</feature>
<dbReference type="Pfam" id="PF03595">
    <property type="entry name" value="SLAC1"/>
    <property type="match status" value="1"/>
</dbReference>
<feature type="transmembrane region" description="Helical" evidence="6">
    <location>
        <begin position="242"/>
        <end position="262"/>
    </location>
</feature>
<dbReference type="InterPro" id="IPR004695">
    <property type="entry name" value="SLAC1/Mae1/Ssu1/TehA"/>
</dbReference>
<evidence type="ECO:0000256" key="3">
    <source>
        <dbReference type="ARBA" id="ARBA00022989"/>
    </source>
</evidence>
<dbReference type="AlphaFoldDB" id="A0A0P1BG47"/>
<dbReference type="OrthoDB" id="2901184at2759"/>
<dbReference type="STRING" id="401625.A0A0P1BG47"/>
<feature type="transmembrane region" description="Helical" evidence="6">
    <location>
        <begin position="29"/>
        <end position="50"/>
    </location>
</feature>
<keyword evidence="4 6" id="KW-0472">Membrane</keyword>
<dbReference type="InterPro" id="IPR038665">
    <property type="entry name" value="Voltage-dep_anion_channel_sf"/>
</dbReference>
<feature type="transmembrane region" description="Helical" evidence="6">
    <location>
        <begin position="317"/>
        <end position="338"/>
    </location>
</feature>
<accession>A0A0P1BG47</accession>
<feature type="transmembrane region" description="Helical" evidence="6">
    <location>
        <begin position="197"/>
        <end position="221"/>
    </location>
</feature>
<sequence>MPQSEWTDVEGGPGGEKGSESQPGWSERLLHVTWANFLVTMSTGGIAVVIGQQPHTFRGLQTIGKVVFIFDLVLLITIITLTVQRFVRKPELLWRSLRNPGECLFLPAVWLSVADIIICMQLYASSSTGNWLTVTIRVLFWFYVATVLIMASLLYLDLFTARRMTNHDIIPAWLLPMLPVMLTGTIAGSIASSQPPGQAIAILVAGLTCQGLGFWASIAMYGPFITRLMKIGLPAPNLRPGLMIAVSPPAFTALALINMSQATPAATSYFSSHPTASETLQVIALATGIFLWALSFWWFVVTVCAILLGVKKMEFHLVWYGLLFPNVGWTISTISIGNALGSNAVTWVSTAMSLLLITAYLCVLLMHARAIWRGGILWPGKDEDKDT</sequence>
<evidence type="ECO:0000256" key="2">
    <source>
        <dbReference type="ARBA" id="ARBA00022692"/>
    </source>
</evidence>
<dbReference type="Proteomes" id="UP000054845">
    <property type="component" value="Unassembled WGS sequence"/>
</dbReference>
<dbReference type="GO" id="GO:0015140">
    <property type="term" value="F:malate transmembrane transporter activity"/>
    <property type="evidence" value="ECO:0007669"/>
    <property type="project" value="InterPro"/>
</dbReference>
<proteinExistence type="predicted"/>
<evidence type="ECO:0008006" key="9">
    <source>
        <dbReference type="Google" id="ProtNLM"/>
    </source>
</evidence>
<name>A0A0P1BG47_9BASI</name>
<evidence type="ECO:0000256" key="6">
    <source>
        <dbReference type="SAM" id="Phobius"/>
    </source>
</evidence>
<evidence type="ECO:0000313" key="8">
    <source>
        <dbReference type="Proteomes" id="UP000054845"/>
    </source>
</evidence>
<feature type="transmembrane region" description="Helical" evidence="6">
    <location>
        <begin position="170"/>
        <end position="191"/>
    </location>
</feature>
<evidence type="ECO:0000256" key="1">
    <source>
        <dbReference type="ARBA" id="ARBA00004141"/>
    </source>
</evidence>
<dbReference type="GO" id="GO:0016020">
    <property type="term" value="C:membrane"/>
    <property type="evidence" value="ECO:0007669"/>
    <property type="project" value="UniProtKB-SubCell"/>
</dbReference>
<feature type="region of interest" description="Disordered" evidence="5">
    <location>
        <begin position="1"/>
        <end position="23"/>
    </location>
</feature>
<keyword evidence="2 6" id="KW-0812">Transmembrane</keyword>
<reference evidence="7 8" key="1">
    <citation type="submission" date="2014-09" db="EMBL/GenBank/DDBJ databases">
        <authorList>
            <person name="Magalhaes I.L.F."/>
            <person name="Oliveira U."/>
            <person name="Santos F.R."/>
            <person name="Vidigal T.H.D.A."/>
            <person name="Brescovit A.D."/>
            <person name="Santos A.J."/>
        </authorList>
    </citation>
    <scope>NUCLEOTIDE SEQUENCE [LARGE SCALE GENOMIC DNA]</scope>
</reference>
<protein>
    <recommendedName>
        <fullName evidence="9">C4-dicarboxylate transporter/malic acid transport protein</fullName>
    </recommendedName>
</protein>
<comment type="subcellular location">
    <subcellularLocation>
        <location evidence="1">Membrane</location>
        <topology evidence="1">Multi-pass membrane protein</topology>
    </subcellularLocation>
</comment>